<dbReference type="EMBL" id="AMYD01004032">
    <property type="protein sequence ID" value="EQB44320.1"/>
    <property type="molecule type" value="Genomic_DNA"/>
</dbReference>
<comment type="caution">
    <text evidence="1">The sequence shown here is derived from an EMBL/GenBank/DDBJ whole genome shotgun (WGS) entry which is preliminary data.</text>
</comment>
<reference evidence="2" key="1">
    <citation type="journal article" date="2013" name="Mol. Plant Microbe Interact.">
        <title>Global aspects of pacC regulation of pathogenicity genes in Colletotrichum gloeosporioides as revealed by transcriptome analysis.</title>
        <authorList>
            <person name="Alkan N."/>
            <person name="Meng X."/>
            <person name="Friedlander G."/>
            <person name="Reuveni E."/>
            <person name="Sukno S."/>
            <person name="Sherman A."/>
            <person name="Thon M."/>
            <person name="Fluhr R."/>
            <person name="Prusky D."/>
        </authorList>
    </citation>
    <scope>NUCLEOTIDE SEQUENCE [LARGE SCALE GENOMIC DNA]</scope>
    <source>
        <strain evidence="2">Cg-14</strain>
    </source>
</reference>
<evidence type="ECO:0000313" key="1">
    <source>
        <dbReference type="EMBL" id="EQB44320.1"/>
    </source>
</evidence>
<accession>T0L7L3</accession>
<organism evidence="1 2">
    <name type="scientific">Colletotrichum gloeosporioides (strain Cg-14)</name>
    <name type="common">Anthracnose fungus</name>
    <name type="synonym">Glomerella cingulata</name>
    <dbReference type="NCBI Taxonomy" id="1237896"/>
    <lineage>
        <taxon>Eukaryota</taxon>
        <taxon>Fungi</taxon>
        <taxon>Dikarya</taxon>
        <taxon>Ascomycota</taxon>
        <taxon>Pezizomycotina</taxon>
        <taxon>Sordariomycetes</taxon>
        <taxon>Hypocreomycetidae</taxon>
        <taxon>Glomerellales</taxon>
        <taxon>Glomerellaceae</taxon>
        <taxon>Colletotrichum</taxon>
        <taxon>Colletotrichum gloeosporioides species complex</taxon>
    </lineage>
</organism>
<proteinExistence type="predicted"/>
<gene>
    <name evidence="1" type="ORF">CGLO_16947</name>
</gene>
<sequence>MGGANGANCPPQFVDTLPCNIEAHAQLKFNPNNLSTWPARAAVIKPGS</sequence>
<dbReference type="Proteomes" id="UP000015530">
    <property type="component" value="Unassembled WGS sequence"/>
</dbReference>
<protein>
    <submittedName>
        <fullName evidence="1">Uncharacterized protein</fullName>
    </submittedName>
</protein>
<dbReference type="AlphaFoldDB" id="T0L7L3"/>
<evidence type="ECO:0000313" key="2">
    <source>
        <dbReference type="Proteomes" id="UP000015530"/>
    </source>
</evidence>
<name>T0L7L3_COLGC</name>
<dbReference type="HOGENOM" id="CLU_3159945_0_0_1"/>